<dbReference type="InterPro" id="IPR036597">
    <property type="entry name" value="Fido-like_dom_sf"/>
</dbReference>
<organism evidence="2 3">
    <name type="scientific">Modicisalibacter muralis</name>
    <dbReference type="NCBI Taxonomy" id="119000"/>
    <lineage>
        <taxon>Bacteria</taxon>
        <taxon>Pseudomonadati</taxon>
        <taxon>Pseudomonadota</taxon>
        <taxon>Gammaproteobacteria</taxon>
        <taxon>Oceanospirillales</taxon>
        <taxon>Halomonadaceae</taxon>
        <taxon>Modicisalibacter</taxon>
    </lineage>
</organism>
<dbReference type="PANTHER" id="PTHR35810:SF1">
    <property type="entry name" value="CYTOPLASMIC PROTEIN"/>
    <property type="match status" value="1"/>
</dbReference>
<dbReference type="AlphaFoldDB" id="A0A1G9JJV6"/>
<dbReference type="OrthoDB" id="9802752at2"/>
<dbReference type="EMBL" id="FNGI01000003">
    <property type="protein sequence ID" value="SDL37768.1"/>
    <property type="molecule type" value="Genomic_DNA"/>
</dbReference>
<evidence type="ECO:0000313" key="2">
    <source>
        <dbReference type="EMBL" id="SDL37768.1"/>
    </source>
</evidence>
<dbReference type="InterPro" id="IPR003812">
    <property type="entry name" value="Fido"/>
</dbReference>
<keyword evidence="3" id="KW-1185">Reference proteome</keyword>
<dbReference type="Gene3D" id="1.20.120.1870">
    <property type="entry name" value="Fic/DOC protein, Fido domain"/>
    <property type="match status" value="1"/>
</dbReference>
<evidence type="ECO:0000259" key="1">
    <source>
        <dbReference type="PROSITE" id="PS51459"/>
    </source>
</evidence>
<reference evidence="2 3" key="1">
    <citation type="submission" date="2016-10" db="EMBL/GenBank/DDBJ databases">
        <authorList>
            <person name="de Groot N.N."/>
        </authorList>
    </citation>
    <scope>NUCLEOTIDE SEQUENCE [LARGE SCALE GENOMIC DNA]</scope>
    <source>
        <strain evidence="2 3">DSM 14789</strain>
    </source>
</reference>
<proteinExistence type="predicted"/>
<dbReference type="Pfam" id="PF13310">
    <property type="entry name" value="Virulence_RhuM"/>
    <property type="match status" value="1"/>
</dbReference>
<dbReference type="Proteomes" id="UP000198654">
    <property type="component" value="Unassembled WGS sequence"/>
</dbReference>
<dbReference type="InterPro" id="IPR053737">
    <property type="entry name" value="Type_II_TA_Toxin"/>
</dbReference>
<dbReference type="Pfam" id="PF02661">
    <property type="entry name" value="Fic"/>
    <property type="match status" value="1"/>
</dbReference>
<dbReference type="PANTHER" id="PTHR35810">
    <property type="entry name" value="CYTOPLASMIC PROTEIN-RELATED"/>
    <property type="match status" value="1"/>
</dbReference>
<sequence length="330" mass="36889">MTIDSGNPIIIYEDADRSVDVRLDAGRDTVWLTQSQMVQLFGRDQSVISRHLGKVFKEGELERESNMQKMHIAKSDKPVELYSLDVIISVGYRVKSHQGTRFRQWATRILREHLTQGWTLDRQRFEANAHELEAAMALVRKAAQSPALDTDSGRGLVDIVARYAQTFLLLQRYDEGLLTEPEVQAGGQLPGIDEARKALATLKAELMARGEATELFARERGDGFDALLGNLEQTVFGEPAYPSVESKAAHLLYFVVKNHPFADGNKRSAALLFVDFLYRNDRLFDALGGQVINDVGLAALTLLVAESDPANKETMIRLIMNMLASETHDE</sequence>
<accession>A0A1G9JJV6</accession>
<protein>
    <submittedName>
        <fullName evidence="2">Fic/DOC family protein</fullName>
    </submittedName>
</protein>
<name>A0A1G9JJV6_9GAMM</name>
<dbReference type="PROSITE" id="PS51459">
    <property type="entry name" value="FIDO"/>
    <property type="match status" value="1"/>
</dbReference>
<gene>
    <name evidence="2" type="ORF">SAMN05661010_01498</name>
</gene>
<dbReference type="SUPFAM" id="SSF140931">
    <property type="entry name" value="Fic-like"/>
    <property type="match status" value="1"/>
</dbReference>
<feature type="domain" description="Fido" evidence="1">
    <location>
        <begin position="194"/>
        <end position="321"/>
    </location>
</feature>
<evidence type="ECO:0000313" key="3">
    <source>
        <dbReference type="Proteomes" id="UP000198654"/>
    </source>
</evidence>
<dbReference type="InterPro" id="IPR011204">
    <property type="entry name" value="Virulence_RhuM-like"/>
</dbReference>